<keyword evidence="1" id="KW-0732">Signal</keyword>
<name>A0A839IWL1_9GAMM</name>
<dbReference type="Gene3D" id="2.40.360.20">
    <property type="match status" value="1"/>
</dbReference>
<reference evidence="2 3" key="1">
    <citation type="submission" date="2020-08" db="EMBL/GenBank/DDBJ databases">
        <title>Oceanospirillum sp. nov. isolated from marine sediment.</title>
        <authorList>
            <person name="Ji X."/>
        </authorList>
    </citation>
    <scope>NUCLEOTIDE SEQUENCE [LARGE SCALE GENOMIC DNA]</scope>
    <source>
        <strain evidence="2 3">D5</strain>
    </source>
</reference>
<dbReference type="EMBL" id="JACJFM010000041">
    <property type="protein sequence ID" value="MBB1489014.1"/>
    <property type="molecule type" value="Genomic_DNA"/>
</dbReference>
<sequence>MFNKSKGAALVSLALFFSYGAHGDAQDNETIFNWAEGEYSSFFAPGGQATASDDPWTYRYYSATGTYLGINTADEVYVMGGSFGSAPVKVGSVSEFLAIINNSTGNGGTDTGGSGGCVNVPLPSSGTSTSFTITDEESGATGTMTITYNQVSNTRSVTTSTSKYSVTGFDSESSSVTTSDYRIDNGYVYESKVVTEATSSTPFGSFSDILTIEYSPEYLAGPALTYCEGQTWSSPSVQQTITSTNTLIPGSGSTISENTDVESGVVEGVNVSVTVPAGTFNAVVLKETDADGSYSKSWISQSHGVFIKSESYDASDNTTTSIEVESIN</sequence>
<protein>
    <submittedName>
        <fullName evidence="2">Uncharacterized protein</fullName>
    </submittedName>
</protein>
<proteinExistence type="predicted"/>
<evidence type="ECO:0000313" key="3">
    <source>
        <dbReference type="Proteomes" id="UP000565262"/>
    </source>
</evidence>
<feature type="chain" id="PRO_5032428548" evidence="1">
    <location>
        <begin position="24"/>
        <end position="328"/>
    </location>
</feature>
<feature type="signal peptide" evidence="1">
    <location>
        <begin position="1"/>
        <end position="23"/>
    </location>
</feature>
<comment type="caution">
    <text evidence="2">The sequence shown here is derived from an EMBL/GenBank/DDBJ whole genome shotgun (WGS) entry which is preliminary data.</text>
</comment>
<dbReference type="Proteomes" id="UP000565262">
    <property type="component" value="Unassembled WGS sequence"/>
</dbReference>
<dbReference type="RefSeq" id="WP_182810784.1">
    <property type="nucleotide sequence ID" value="NZ_JACJFM010000041.1"/>
</dbReference>
<organism evidence="2 3">
    <name type="scientific">Oceanospirillum sediminis</name>
    <dbReference type="NCBI Taxonomy" id="2760088"/>
    <lineage>
        <taxon>Bacteria</taxon>
        <taxon>Pseudomonadati</taxon>
        <taxon>Pseudomonadota</taxon>
        <taxon>Gammaproteobacteria</taxon>
        <taxon>Oceanospirillales</taxon>
        <taxon>Oceanospirillaceae</taxon>
        <taxon>Oceanospirillum</taxon>
    </lineage>
</organism>
<accession>A0A839IWL1</accession>
<dbReference type="AlphaFoldDB" id="A0A839IWL1"/>
<keyword evidence="3" id="KW-1185">Reference proteome</keyword>
<gene>
    <name evidence="2" type="ORF">H4O21_20600</name>
</gene>
<evidence type="ECO:0000256" key="1">
    <source>
        <dbReference type="SAM" id="SignalP"/>
    </source>
</evidence>
<evidence type="ECO:0000313" key="2">
    <source>
        <dbReference type="EMBL" id="MBB1489014.1"/>
    </source>
</evidence>